<dbReference type="EMBL" id="CP004387">
    <property type="protein sequence ID" value="AJD49325.1"/>
    <property type="molecule type" value="Genomic_DNA"/>
</dbReference>
<feature type="signal peptide" evidence="1">
    <location>
        <begin position="1"/>
        <end position="18"/>
    </location>
</feature>
<reference evidence="2 3" key="1">
    <citation type="journal article" date="2012" name="J. Bacteriol.">
        <title>Genome sequence of an alkane-degrading bacterium, Alcanivorax pacificus type strain W11-5, isolated from deep sea sediment.</title>
        <authorList>
            <person name="Lai Q."/>
            <person name="Shao Z."/>
        </authorList>
    </citation>
    <scope>NUCLEOTIDE SEQUENCE [LARGE SCALE GENOMIC DNA]</scope>
    <source>
        <strain evidence="2 3">W11-5</strain>
    </source>
</reference>
<dbReference type="STRING" id="391936.S7S_14565"/>
<dbReference type="Pfam" id="PF06366">
    <property type="entry name" value="FlhE"/>
    <property type="match status" value="1"/>
</dbReference>
<keyword evidence="2" id="KW-0966">Cell projection</keyword>
<dbReference type="RefSeq" id="WP_008733818.1">
    <property type="nucleotide sequence ID" value="NZ_CP004387.1"/>
</dbReference>
<dbReference type="HOGENOM" id="CLU_1933561_0_0_6"/>
<organism evidence="2 3">
    <name type="scientific">Isoalcanivorax pacificus W11-5</name>
    <dbReference type="NCBI Taxonomy" id="391936"/>
    <lineage>
        <taxon>Bacteria</taxon>
        <taxon>Pseudomonadati</taxon>
        <taxon>Pseudomonadota</taxon>
        <taxon>Gammaproteobacteria</taxon>
        <taxon>Oceanospirillales</taxon>
        <taxon>Alcanivoracaceae</taxon>
        <taxon>Isoalcanivorax</taxon>
    </lineage>
</organism>
<gene>
    <name evidence="2" type="ORF">S7S_14565</name>
</gene>
<keyword evidence="1" id="KW-0732">Signal</keyword>
<keyword evidence="2" id="KW-0969">Cilium</keyword>
<proteinExistence type="predicted"/>
<keyword evidence="2" id="KW-0282">Flagellum</keyword>
<dbReference type="KEGG" id="apac:S7S_14565"/>
<protein>
    <submittedName>
        <fullName evidence="2">Flagellar protein</fullName>
    </submittedName>
</protein>
<accession>A0A0B4XRB0</accession>
<name>A0A0B4XRB0_9GAMM</name>
<keyword evidence="3" id="KW-1185">Reference proteome</keyword>
<dbReference type="Proteomes" id="UP000006764">
    <property type="component" value="Chromosome"/>
</dbReference>
<evidence type="ECO:0000313" key="2">
    <source>
        <dbReference type="EMBL" id="AJD49325.1"/>
    </source>
</evidence>
<dbReference type="AlphaFoldDB" id="A0A0B4XRB0"/>
<sequence length="135" mass="14337">MRHLLCGALLWSVALAPAAGTLPPGSWVASAPALTVAVGGRGYHSAALRPRNIALVRGGEIVSVRWRYDAAPRVRGWVCHGAQAERCVALDGPRGHTRAFAGAAASGPFFFRFEVPRGTARAEPVQALQLIVNFR</sequence>
<evidence type="ECO:0000313" key="3">
    <source>
        <dbReference type="Proteomes" id="UP000006764"/>
    </source>
</evidence>
<dbReference type="InterPro" id="IPR009420">
    <property type="entry name" value="FlhE"/>
</dbReference>
<feature type="chain" id="PRO_5002099072" evidence="1">
    <location>
        <begin position="19"/>
        <end position="135"/>
    </location>
</feature>
<dbReference type="OrthoDB" id="7064581at2"/>
<evidence type="ECO:0000256" key="1">
    <source>
        <dbReference type="SAM" id="SignalP"/>
    </source>
</evidence>